<sequence>LSEDISRVSTIYMTASRIKWSTFEQLIICFSIIPVFSSRKVWSHAKHVAT</sequence>
<dbReference type="AlphaFoldDB" id="A0A9W4T2L6"/>
<keyword evidence="2" id="KW-1185">Reference proteome</keyword>
<comment type="caution">
    <text evidence="1">The sequence shown here is derived from an EMBL/GenBank/DDBJ whole genome shotgun (WGS) entry which is preliminary data.</text>
</comment>
<evidence type="ECO:0000313" key="2">
    <source>
        <dbReference type="Proteomes" id="UP001153678"/>
    </source>
</evidence>
<dbReference type="Proteomes" id="UP001153678">
    <property type="component" value="Unassembled WGS sequence"/>
</dbReference>
<dbReference type="EMBL" id="CAMKVN010006484">
    <property type="protein sequence ID" value="CAI2190340.1"/>
    <property type="molecule type" value="Genomic_DNA"/>
</dbReference>
<reference evidence="1" key="1">
    <citation type="submission" date="2022-08" db="EMBL/GenBank/DDBJ databases">
        <authorList>
            <person name="Kallberg Y."/>
            <person name="Tangrot J."/>
            <person name="Rosling A."/>
        </authorList>
    </citation>
    <scope>NUCLEOTIDE SEQUENCE</scope>
    <source>
        <strain evidence="1">Wild A</strain>
    </source>
</reference>
<name>A0A9W4T2L6_9GLOM</name>
<protein>
    <submittedName>
        <fullName evidence="1">15441_t:CDS:1</fullName>
    </submittedName>
</protein>
<feature type="non-terminal residue" evidence="1">
    <location>
        <position position="1"/>
    </location>
</feature>
<organism evidence="1 2">
    <name type="scientific">Funneliformis geosporum</name>
    <dbReference type="NCBI Taxonomy" id="1117311"/>
    <lineage>
        <taxon>Eukaryota</taxon>
        <taxon>Fungi</taxon>
        <taxon>Fungi incertae sedis</taxon>
        <taxon>Mucoromycota</taxon>
        <taxon>Glomeromycotina</taxon>
        <taxon>Glomeromycetes</taxon>
        <taxon>Glomerales</taxon>
        <taxon>Glomeraceae</taxon>
        <taxon>Funneliformis</taxon>
    </lineage>
</organism>
<proteinExistence type="predicted"/>
<evidence type="ECO:0000313" key="1">
    <source>
        <dbReference type="EMBL" id="CAI2190340.1"/>
    </source>
</evidence>
<gene>
    <name evidence="1" type="ORF">FWILDA_LOCUS14528</name>
</gene>
<accession>A0A9W4T2L6</accession>